<feature type="region of interest" description="Disordered" evidence="1">
    <location>
        <begin position="84"/>
        <end position="109"/>
    </location>
</feature>
<name>A0A183DBG5_9BILA</name>
<reference evidence="2 3" key="2">
    <citation type="submission" date="2018-11" db="EMBL/GenBank/DDBJ databases">
        <authorList>
            <consortium name="Pathogen Informatics"/>
        </authorList>
    </citation>
    <scope>NUCLEOTIDE SEQUENCE [LARGE SCALE GENOMIC DNA]</scope>
</reference>
<feature type="region of interest" description="Disordered" evidence="1">
    <location>
        <begin position="1"/>
        <end position="59"/>
    </location>
</feature>
<dbReference type="AlphaFoldDB" id="A0A183DBG5"/>
<dbReference type="WBParaSite" id="GPUH_0000606401-mRNA-1">
    <property type="protein sequence ID" value="GPUH_0000606401-mRNA-1"/>
    <property type="gene ID" value="GPUH_0000606401"/>
</dbReference>
<gene>
    <name evidence="2" type="ORF">GPUH_LOCUS6053</name>
</gene>
<feature type="compositionally biased region" description="Low complexity" evidence="1">
    <location>
        <begin position="12"/>
        <end position="26"/>
    </location>
</feature>
<accession>A0A183DBG5</accession>
<sequence>MDVHHELTKQLSVSSISSTSASVEEICSLKDELSGDEKVYEGSPSASDNGHTNISSYWDEPSNPAAVSVVLELKERFGKRIRQLDRENTGTKQEDQAVEGEFQKRLPTNEEESFRFVEQSAEQPSCAGQSDNASFSLSSENTDTIRLHIKTDLKEAILFRKLAPAVCFADESSGNSDSFETDC</sequence>
<dbReference type="Proteomes" id="UP000271098">
    <property type="component" value="Unassembled WGS sequence"/>
</dbReference>
<evidence type="ECO:0000313" key="3">
    <source>
        <dbReference type="Proteomes" id="UP000271098"/>
    </source>
</evidence>
<keyword evidence="3" id="KW-1185">Reference proteome</keyword>
<evidence type="ECO:0000256" key="1">
    <source>
        <dbReference type="SAM" id="MobiDB-lite"/>
    </source>
</evidence>
<feature type="compositionally biased region" description="Basic and acidic residues" evidence="1">
    <location>
        <begin position="27"/>
        <end position="40"/>
    </location>
</feature>
<dbReference type="EMBL" id="UYRT01013643">
    <property type="protein sequence ID" value="VDK53237.1"/>
    <property type="molecule type" value="Genomic_DNA"/>
</dbReference>
<feature type="compositionally biased region" description="Polar residues" evidence="1">
    <location>
        <begin position="44"/>
        <end position="56"/>
    </location>
</feature>
<reference evidence="4" key="1">
    <citation type="submission" date="2016-06" db="UniProtKB">
        <authorList>
            <consortium name="WormBaseParasite"/>
        </authorList>
    </citation>
    <scope>IDENTIFICATION</scope>
</reference>
<evidence type="ECO:0000313" key="4">
    <source>
        <dbReference type="WBParaSite" id="GPUH_0000606401-mRNA-1"/>
    </source>
</evidence>
<evidence type="ECO:0000313" key="2">
    <source>
        <dbReference type="EMBL" id="VDK53237.1"/>
    </source>
</evidence>
<protein>
    <submittedName>
        <fullName evidence="4">Fibrous sheath-interacting protein 1</fullName>
    </submittedName>
</protein>
<organism evidence="4">
    <name type="scientific">Gongylonema pulchrum</name>
    <dbReference type="NCBI Taxonomy" id="637853"/>
    <lineage>
        <taxon>Eukaryota</taxon>
        <taxon>Metazoa</taxon>
        <taxon>Ecdysozoa</taxon>
        <taxon>Nematoda</taxon>
        <taxon>Chromadorea</taxon>
        <taxon>Rhabditida</taxon>
        <taxon>Spirurina</taxon>
        <taxon>Spiruromorpha</taxon>
        <taxon>Spiruroidea</taxon>
        <taxon>Gongylonematidae</taxon>
        <taxon>Gongylonema</taxon>
    </lineage>
</organism>
<proteinExistence type="predicted"/>